<name>A0AAE0AUD9_9ROSI</name>
<dbReference type="AlphaFoldDB" id="A0AAE0AUD9"/>
<comment type="caution">
    <text evidence="2">The sequence shown here is derived from an EMBL/GenBank/DDBJ whole genome shotgun (WGS) entry which is preliminary data.</text>
</comment>
<evidence type="ECO:0000313" key="3">
    <source>
        <dbReference type="Proteomes" id="UP001281410"/>
    </source>
</evidence>
<dbReference type="PANTHER" id="PTHR47512">
    <property type="entry name" value="EXPRESSED PROTEIN"/>
    <property type="match status" value="1"/>
</dbReference>
<feature type="region of interest" description="Disordered" evidence="1">
    <location>
        <begin position="340"/>
        <end position="392"/>
    </location>
</feature>
<feature type="compositionally biased region" description="Low complexity" evidence="1">
    <location>
        <begin position="1"/>
        <end position="16"/>
    </location>
</feature>
<gene>
    <name evidence="2" type="ORF">Dsin_011322</name>
</gene>
<protein>
    <submittedName>
        <fullName evidence="2">Uncharacterized protein</fullName>
    </submittedName>
</protein>
<evidence type="ECO:0000256" key="1">
    <source>
        <dbReference type="SAM" id="MobiDB-lite"/>
    </source>
</evidence>
<proteinExistence type="predicted"/>
<evidence type="ECO:0000313" key="2">
    <source>
        <dbReference type="EMBL" id="KAK3224297.1"/>
    </source>
</evidence>
<accession>A0AAE0AUD9</accession>
<dbReference type="PANTHER" id="PTHR47512:SF3">
    <property type="entry name" value="CHALCONE-FLAVONONE ISOMERASE FAMILY PROTEIN"/>
    <property type="match status" value="1"/>
</dbReference>
<feature type="region of interest" description="Disordered" evidence="1">
    <location>
        <begin position="218"/>
        <end position="264"/>
    </location>
</feature>
<feature type="region of interest" description="Disordered" evidence="1">
    <location>
        <begin position="1"/>
        <end position="54"/>
    </location>
</feature>
<reference evidence="2" key="1">
    <citation type="journal article" date="2023" name="Plant J.">
        <title>Genome sequences and population genomics provide insights into the demographic history, inbreeding, and mutation load of two 'living fossil' tree species of Dipteronia.</title>
        <authorList>
            <person name="Feng Y."/>
            <person name="Comes H.P."/>
            <person name="Chen J."/>
            <person name="Zhu S."/>
            <person name="Lu R."/>
            <person name="Zhang X."/>
            <person name="Li P."/>
            <person name="Qiu J."/>
            <person name="Olsen K.M."/>
            <person name="Qiu Y."/>
        </authorList>
    </citation>
    <scope>NUCLEOTIDE SEQUENCE</scope>
    <source>
        <strain evidence="2">NBL</strain>
    </source>
</reference>
<organism evidence="2 3">
    <name type="scientific">Dipteronia sinensis</name>
    <dbReference type="NCBI Taxonomy" id="43782"/>
    <lineage>
        <taxon>Eukaryota</taxon>
        <taxon>Viridiplantae</taxon>
        <taxon>Streptophyta</taxon>
        <taxon>Embryophyta</taxon>
        <taxon>Tracheophyta</taxon>
        <taxon>Spermatophyta</taxon>
        <taxon>Magnoliopsida</taxon>
        <taxon>eudicotyledons</taxon>
        <taxon>Gunneridae</taxon>
        <taxon>Pentapetalae</taxon>
        <taxon>rosids</taxon>
        <taxon>malvids</taxon>
        <taxon>Sapindales</taxon>
        <taxon>Sapindaceae</taxon>
        <taxon>Hippocastanoideae</taxon>
        <taxon>Acereae</taxon>
        <taxon>Dipteronia</taxon>
    </lineage>
</organism>
<keyword evidence="3" id="KW-1185">Reference proteome</keyword>
<dbReference type="Proteomes" id="UP001281410">
    <property type="component" value="Unassembled WGS sequence"/>
</dbReference>
<dbReference type="EMBL" id="JANJYJ010000003">
    <property type="protein sequence ID" value="KAK3224297.1"/>
    <property type="molecule type" value="Genomic_DNA"/>
</dbReference>
<sequence length="392" mass="42774">METPSSSTRRVTRSQTLNNNSNIPISRKIEESDKGHSKSRKRTTTSTTKQQDRSVALIDITNDSPIVGLAMGGLETPSSGLAKQRSFRGTPGSGENLLRGQVKTLLQRVEEEAELSKLSLERRPFLHHLQGPVNTPLQLLAPTPANTPLILNLSGDDVTDNHGLASMNPSPVTYQQLISQVVVVSDIFDVKKEESIEYEKNLTRSLLLDFSEKLEFSNSPSSECSSVVTDQSSKEKSSSITPDDDDSSIWSIQGNASSTTHGEDVDEVIEADAEEEEEDGLLLDELCEGISRISVNTTSTIAKFAGKHTRFMYKYNSDGEEIVEESDDGGLSPNVLRLQGLPTPKGKHLRFPTEEEGSDDGGLSPNVVRLQGLPTPKGKHLRFPTEEEGSDA</sequence>
<feature type="compositionally biased region" description="Basic and acidic residues" evidence="1">
    <location>
        <begin position="27"/>
        <end position="36"/>
    </location>
</feature>